<evidence type="ECO:0000256" key="1">
    <source>
        <dbReference type="ARBA" id="ARBA00008005"/>
    </source>
</evidence>
<dbReference type="AlphaFoldDB" id="B9Z4Z8"/>
<evidence type="ECO:0000313" key="5">
    <source>
        <dbReference type="EMBL" id="EEG08230.1"/>
    </source>
</evidence>
<dbReference type="Proteomes" id="UP000003165">
    <property type="component" value="Unassembled WGS sequence"/>
</dbReference>
<keyword evidence="6" id="KW-1185">Reference proteome</keyword>
<dbReference type="Pfam" id="PF17481">
    <property type="entry name" value="Phage_sheath_domII"/>
    <property type="match status" value="1"/>
</dbReference>
<accession>B9Z4Z8</accession>
<dbReference type="Pfam" id="PF04984">
    <property type="entry name" value="Phage_sheath_1"/>
    <property type="match status" value="1"/>
</dbReference>
<dbReference type="RefSeq" id="WP_008954453.1">
    <property type="nucleotide sequence ID" value="NZ_ACIS01000006.1"/>
</dbReference>
<comment type="similarity">
    <text evidence="1">Belongs to the myoviridae tail sheath protein family.</text>
</comment>
<protein>
    <submittedName>
        <fullName evidence="5">Mu tail sheath family protein</fullName>
    </submittedName>
</protein>
<evidence type="ECO:0000259" key="4">
    <source>
        <dbReference type="Pfam" id="PF17482"/>
    </source>
</evidence>
<evidence type="ECO:0000259" key="3">
    <source>
        <dbReference type="Pfam" id="PF17481"/>
    </source>
</evidence>
<reference evidence="5 6" key="1">
    <citation type="submission" date="2009-02" db="EMBL/GenBank/DDBJ databases">
        <title>Sequencing of the draft genome and assembly of Lutiella nitroferrum 2002.</title>
        <authorList>
            <consortium name="US DOE Joint Genome Institute (JGI-PGF)"/>
            <person name="Lucas S."/>
            <person name="Copeland A."/>
            <person name="Lapidus A."/>
            <person name="Glavina del Rio T."/>
            <person name="Tice H."/>
            <person name="Bruce D."/>
            <person name="Goodwin L."/>
            <person name="Pitluck S."/>
            <person name="Larimer F."/>
            <person name="Land M.L."/>
            <person name="Hauser L."/>
            <person name="Coates J.D."/>
        </authorList>
    </citation>
    <scope>NUCLEOTIDE SEQUENCE [LARGE SCALE GENOMIC DNA]</scope>
    <source>
        <strain evidence="5 6">2002</strain>
    </source>
</reference>
<dbReference type="PIRSF" id="PIRSF007349">
    <property type="entry name" value="Tsp_L"/>
    <property type="match status" value="1"/>
</dbReference>
<dbReference type="eggNOG" id="COG4386">
    <property type="taxonomic scope" value="Bacteria"/>
</dbReference>
<evidence type="ECO:0000259" key="2">
    <source>
        <dbReference type="Pfam" id="PF04984"/>
    </source>
</evidence>
<gene>
    <name evidence="5" type="ORF">FuraDRAFT_2433</name>
</gene>
<feature type="domain" description="Tail sheath protein subtilisin-like" evidence="2">
    <location>
        <begin position="211"/>
        <end position="369"/>
    </location>
</feature>
<feature type="domain" description="Tail sheath protein C-terminal" evidence="4">
    <location>
        <begin position="379"/>
        <end position="490"/>
    </location>
</feature>
<dbReference type="InterPro" id="IPR007067">
    <property type="entry name" value="Tail_sheath"/>
</dbReference>
<name>B9Z4Z8_9NEIS</name>
<dbReference type="InterPro" id="IPR035326">
    <property type="entry name" value="Beta_sandwich_Seath"/>
</dbReference>
<dbReference type="InterPro" id="IPR020287">
    <property type="entry name" value="Tail_sheath_C"/>
</dbReference>
<dbReference type="EMBL" id="ACIS01000006">
    <property type="protein sequence ID" value="EEG08230.1"/>
    <property type="molecule type" value="Genomic_DNA"/>
</dbReference>
<organism evidence="5 6">
    <name type="scientific">Pseudogulbenkiania ferrooxidans 2002</name>
    <dbReference type="NCBI Taxonomy" id="279714"/>
    <lineage>
        <taxon>Bacteria</taxon>
        <taxon>Pseudomonadati</taxon>
        <taxon>Pseudomonadota</taxon>
        <taxon>Betaproteobacteria</taxon>
        <taxon>Neisseriales</taxon>
        <taxon>Chromobacteriaceae</taxon>
        <taxon>Pseudogulbenkiania</taxon>
    </lineage>
</organism>
<feature type="domain" description="Phage tail sheath protein-like beta-sandwich" evidence="3">
    <location>
        <begin position="104"/>
        <end position="201"/>
    </location>
</feature>
<dbReference type="Pfam" id="PF17482">
    <property type="entry name" value="Phage_sheath_1C"/>
    <property type="match status" value="1"/>
</dbReference>
<proteinExistence type="inferred from homology"/>
<dbReference type="InterPro" id="IPR035089">
    <property type="entry name" value="Phage_sheath_subtilisin"/>
</dbReference>
<evidence type="ECO:0000313" key="6">
    <source>
        <dbReference type="Proteomes" id="UP000003165"/>
    </source>
</evidence>
<sequence length="493" mass="52574">MPDTTTFMTIPVGIRAGGVFVEIDHTQAVNGLPQMERKLLLLGQRLTGGTVPALSPVRVLNAEQAAGQFGRGSMLHAMAGALDKVKALYGLIDVWAVALDDLPAGAAATGTITLTGTVTKAGVMTLYIGGVRVRAQASLNDTNAQLATKVADAVNANADLPVTASADAGVVTITARHKGEASNGMELSTAYYDEDALPEGITAVCVNLADGAGNPDVADALAAISEDWFYSLVSPYTDSANLAAIEADLDGRWGGMDMRTGHVFDAKDGTHAQLTTWGAGRNSPHGTSWGLKACPTWAPVRAAAFAGVCEYHGAIDPALPLRNVEVPGVLAPRLKDRFSFNERELLLRDGISTTKVDSGGKVFLERVITNYQKNPMGVDDESLLRLETKWTADYFRYAVRTRIALRFPRHKLADDGISVAPGQKLVTPAIIRAELVGLHRELEFAGIVENTEQFKKDLLVVRSSADVDRVNAVLPPNLVNQFVTFAAAVQYRL</sequence>
<comment type="caution">
    <text evidence="5">The sequence shown here is derived from an EMBL/GenBank/DDBJ whole genome shotgun (WGS) entry which is preliminary data.</text>
</comment>